<gene>
    <name evidence="1" type="ORF">CSAL01_11077</name>
</gene>
<reference evidence="1 2" key="1">
    <citation type="submission" date="2014-02" db="EMBL/GenBank/DDBJ databases">
        <title>The genome sequence of Colletotrichum salicis CBS 607.94.</title>
        <authorList>
            <person name="Baroncelli R."/>
            <person name="Thon M.R."/>
        </authorList>
    </citation>
    <scope>NUCLEOTIDE SEQUENCE [LARGE SCALE GENOMIC DNA]</scope>
    <source>
        <strain evidence="1 2">CBS 607.94</strain>
    </source>
</reference>
<sequence length="210" mass="23061">SSSFETPYPDSGEVPEIWAQYIRAEEALVAATLMLAALLKRFNSESTASSFHRNIGTLDAIITHQLNQSSLGQLRAPELLVPVDNPESRLAICLRITTRARLMSARIKLHRYRAFMDHPQILRRFESIPPLDTSIGLAQGQVMHGNSGISQKASLVFPFSSSHSHEICLESATGIAAELETLAGIGIRNLGERSGSLHVVFSDTQRTQQV</sequence>
<accession>A0A135TW18</accession>
<organism evidence="1 2">
    <name type="scientific">Colletotrichum salicis</name>
    <dbReference type="NCBI Taxonomy" id="1209931"/>
    <lineage>
        <taxon>Eukaryota</taxon>
        <taxon>Fungi</taxon>
        <taxon>Dikarya</taxon>
        <taxon>Ascomycota</taxon>
        <taxon>Pezizomycotina</taxon>
        <taxon>Sordariomycetes</taxon>
        <taxon>Hypocreomycetidae</taxon>
        <taxon>Glomerellales</taxon>
        <taxon>Glomerellaceae</taxon>
        <taxon>Colletotrichum</taxon>
        <taxon>Colletotrichum acutatum species complex</taxon>
    </lineage>
</organism>
<dbReference type="STRING" id="1209931.A0A135TW18"/>
<comment type="caution">
    <text evidence="1">The sequence shown here is derived from an EMBL/GenBank/DDBJ whole genome shotgun (WGS) entry which is preliminary data.</text>
</comment>
<evidence type="ECO:0000313" key="1">
    <source>
        <dbReference type="EMBL" id="KXH52370.1"/>
    </source>
</evidence>
<dbReference type="AlphaFoldDB" id="A0A135TW18"/>
<evidence type="ECO:0000313" key="2">
    <source>
        <dbReference type="Proteomes" id="UP000070121"/>
    </source>
</evidence>
<keyword evidence="2" id="KW-1185">Reference proteome</keyword>
<dbReference type="OrthoDB" id="2123952at2759"/>
<dbReference type="Proteomes" id="UP000070121">
    <property type="component" value="Unassembled WGS sequence"/>
</dbReference>
<protein>
    <submittedName>
        <fullName evidence="1">Uncharacterized protein</fullName>
    </submittedName>
</protein>
<proteinExistence type="predicted"/>
<dbReference type="EMBL" id="JFFI01001863">
    <property type="protein sequence ID" value="KXH52370.1"/>
    <property type="molecule type" value="Genomic_DNA"/>
</dbReference>
<name>A0A135TW18_9PEZI</name>
<feature type="non-terminal residue" evidence="1">
    <location>
        <position position="1"/>
    </location>
</feature>